<gene>
    <name evidence="2" type="ORF">METZ01_LOCUS133015</name>
</gene>
<name>A0A381YU74_9ZZZZ</name>
<organism evidence="2">
    <name type="scientific">marine metagenome</name>
    <dbReference type="NCBI Taxonomy" id="408172"/>
    <lineage>
        <taxon>unclassified sequences</taxon>
        <taxon>metagenomes</taxon>
        <taxon>ecological metagenomes</taxon>
    </lineage>
</organism>
<dbReference type="SUPFAM" id="SSF82171">
    <property type="entry name" value="DPP6 N-terminal domain-like"/>
    <property type="match status" value="1"/>
</dbReference>
<accession>A0A381YU74</accession>
<dbReference type="AlphaFoldDB" id="A0A381YU74"/>
<dbReference type="Pfam" id="PF07676">
    <property type="entry name" value="PD40"/>
    <property type="match status" value="3"/>
</dbReference>
<protein>
    <recommendedName>
        <fullName evidence="3">DUF5050 domain-containing protein</fullName>
    </recommendedName>
</protein>
<evidence type="ECO:0000256" key="1">
    <source>
        <dbReference type="ARBA" id="ARBA00009820"/>
    </source>
</evidence>
<dbReference type="InterPro" id="IPR011042">
    <property type="entry name" value="6-blade_b-propeller_TolB-like"/>
</dbReference>
<evidence type="ECO:0008006" key="3">
    <source>
        <dbReference type="Google" id="ProtNLM"/>
    </source>
</evidence>
<dbReference type="InterPro" id="IPR011659">
    <property type="entry name" value="WD40"/>
</dbReference>
<reference evidence="2" key="1">
    <citation type="submission" date="2018-05" db="EMBL/GenBank/DDBJ databases">
        <authorList>
            <person name="Lanie J.A."/>
            <person name="Ng W.-L."/>
            <person name="Kazmierczak K.M."/>
            <person name="Andrzejewski T.M."/>
            <person name="Davidsen T.M."/>
            <person name="Wayne K.J."/>
            <person name="Tettelin H."/>
            <person name="Glass J.I."/>
            <person name="Rusch D."/>
            <person name="Podicherti R."/>
            <person name="Tsui H.-C.T."/>
            <person name="Winkler M.E."/>
        </authorList>
    </citation>
    <scope>NUCLEOTIDE SEQUENCE</scope>
</reference>
<proteinExistence type="inferred from homology"/>
<comment type="similarity">
    <text evidence="1">Belongs to the TolB family.</text>
</comment>
<evidence type="ECO:0000313" key="2">
    <source>
        <dbReference type="EMBL" id="SVA80161.1"/>
    </source>
</evidence>
<dbReference type="PANTHER" id="PTHR36842:SF1">
    <property type="entry name" value="PROTEIN TOLB"/>
    <property type="match status" value="1"/>
</dbReference>
<sequence>MKNLLFYLLCSQFLICQIPHDKKIISSLYVYDLDSRKSTLLFKEERHFEAPNWSKDGNYLYINSQGKLEKYDLKGNNLGVINTGSLDKLNNDHGVSFDGKVLFFSSGKNEIQGHSSYIYSIPLAGGSPKLLTKFSPSYWHGVSADGKYIVYCAERDGNYDVYKLDSEGGVEVRLTFDDGLDDGPEYSPDGKYIYFNSYRSGKMQIWRMNSKGSDAEQITFDKYSNWFPHISPKNDLAVIISYIEDQKQLHPFGKNVKLRLINLNTKKVTDLTDIFYGGQGTINVNSWNPDGTKFSYVKYSLEDI</sequence>
<dbReference type="Gene3D" id="2.120.10.30">
    <property type="entry name" value="TolB, C-terminal domain"/>
    <property type="match status" value="1"/>
</dbReference>
<dbReference type="EMBL" id="UINC01018990">
    <property type="protein sequence ID" value="SVA80161.1"/>
    <property type="molecule type" value="Genomic_DNA"/>
</dbReference>
<dbReference type="PANTHER" id="PTHR36842">
    <property type="entry name" value="PROTEIN TOLB HOMOLOG"/>
    <property type="match status" value="1"/>
</dbReference>